<dbReference type="SUPFAM" id="SSF51735">
    <property type="entry name" value="NAD(P)-binding Rossmann-fold domains"/>
    <property type="match status" value="1"/>
</dbReference>
<dbReference type="EMBL" id="LAQI01000011">
    <property type="protein sequence ID" value="KKY28238.1"/>
    <property type="molecule type" value="Genomic_DNA"/>
</dbReference>
<dbReference type="PANTHER" id="PTHR43618:SF12">
    <property type="entry name" value="OXIDOREDUCTASE, SHORT-CHAIN DEHYDROGENASE_REDUCTASE FAMILY (AFU_ORTHOLOGUE AFUA_1G14540)"/>
    <property type="match status" value="1"/>
</dbReference>
<dbReference type="AlphaFoldDB" id="A0A0G2GYK6"/>
<dbReference type="InterPro" id="IPR002347">
    <property type="entry name" value="SDR_fam"/>
</dbReference>
<protein>
    <submittedName>
        <fullName evidence="4">Putative rhamnolipids biosynthesis 3-oxoacyl</fullName>
    </submittedName>
</protein>
<dbReference type="FunFam" id="3.40.50.720:FF:000084">
    <property type="entry name" value="Short-chain dehydrogenase reductase"/>
    <property type="match status" value="1"/>
</dbReference>
<dbReference type="InterPro" id="IPR036291">
    <property type="entry name" value="NAD(P)-bd_dom_sf"/>
</dbReference>
<dbReference type="Proteomes" id="UP000034182">
    <property type="component" value="Unassembled WGS sequence"/>
</dbReference>
<dbReference type="PANTHER" id="PTHR43618">
    <property type="entry name" value="7-ALPHA-HYDROXYSTEROID DEHYDROGENASE"/>
    <property type="match status" value="1"/>
</dbReference>
<organism evidence="4 5">
    <name type="scientific">Diplodia seriata</name>
    <dbReference type="NCBI Taxonomy" id="420778"/>
    <lineage>
        <taxon>Eukaryota</taxon>
        <taxon>Fungi</taxon>
        <taxon>Dikarya</taxon>
        <taxon>Ascomycota</taxon>
        <taxon>Pezizomycotina</taxon>
        <taxon>Dothideomycetes</taxon>
        <taxon>Dothideomycetes incertae sedis</taxon>
        <taxon>Botryosphaeriales</taxon>
        <taxon>Botryosphaeriaceae</taxon>
        <taxon>Diplodia</taxon>
    </lineage>
</organism>
<evidence type="ECO:0000256" key="2">
    <source>
        <dbReference type="ARBA" id="ARBA00022857"/>
    </source>
</evidence>
<evidence type="ECO:0000313" key="5">
    <source>
        <dbReference type="Proteomes" id="UP000034182"/>
    </source>
</evidence>
<dbReference type="Gene3D" id="3.40.50.720">
    <property type="entry name" value="NAD(P)-binding Rossmann-like Domain"/>
    <property type="match status" value="1"/>
</dbReference>
<dbReference type="PRINTS" id="PR00081">
    <property type="entry name" value="GDHRDH"/>
</dbReference>
<sequence length="288" mass="30094">MATANLVDFQNIFSLEGKVAVVTGGSRGLGLAAASGILQAGASKVYITSRSKDGCEEACATLNALPNKRAGAQAIAVPADSSTVDGIQELADGVAKSTDHVDVLLINAGMAYGERFETHDEKKWTEVMDINLKSVFYTVQKYGMPRPQHANMAAPSRVIVTASVSGLGPTTLGEGATFSYAAAKAGAIHLVRQLALELGPRNVLVNSIAPGFFPSDLAAPLIERMGGERALARSRPNGRLGRGEDFAATVVWLASRAGSHVTGQCVVLDGGGSVGKVVREEEEEKEEE</sequence>
<evidence type="ECO:0000256" key="1">
    <source>
        <dbReference type="ARBA" id="ARBA00006484"/>
    </source>
</evidence>
<dbReference type="GO" id="GO:0016491">
    <property type="term" value="F:oxidoreductase activity"/>
    <property type="evidence" value="ECO:0007669"/>
    <property type="project" value="UniProtKB-KW"/>
</dbReference>
<proteinExistence type="inferred from homology"/>
<evidence type="ECO:0000256" key="3">
    <source>
        <dbReference type="ARBA" id="ARBA00023002"/>
    </source>
</evidence>
<comment type="similarity">
    <text evidence="1">Belongs to the short-chain dehydrogenases/reductases (SDR) family.</text>
</comment>
<dbReference type="InterPro" id="IPR052178">
    <property type="entry name" value="Sec_Metab_Biosynth_SDR"/>
</dbReference>
<dbReference type="InterPro" id="IPR020904">
    <property type="entry name" value="Sc_DH/Rdtase_CS"/>
</dbReference>
<reference evidence="4 5" key="2">
    <citation type="submission" date="2015-05" db="EMBL/GenBank/DDBJ databases">
        <title>Distinctive expansion of gene families associated with plant cell wall degradation and secondary metabolism in the genomes of grapevine trunk pathogens.</title>
        <authorList>
            <person name="Lawrence D.P."/>
            <person name="Travadon R."/>
            <person name="Rolshausen P.E."/>
            <person name="Baumgartner K."/>
        </authorList>
    </citation>
    <scope>NUCLEOTIDE SEQUENCE [LARGE SCALE GENOMIC DNA]</scope>
    <source>
        <strain evidence="4">DS831</strain>
    </source>
</reference>
<reference evidence="4 5" key="1">
    <citation type="submission" date="2015-03" db="EMBL/GenBank/DDBJ databases">
        <authorList>
            <person name="Morales-Cruz A."/>
            <person name="Amrine K.C."/>
            <person name="Cantu D."/>
        </authorList>
    </citation>
    <scope>NUCLEOTIDE SEQUENCE [LARGE SCALE GENOMIC DNA]</scope>
    <source>
        <strain evidence="4">DS831</strain>
    </source>
</reference>
<dbReference type="PROSITE" id="PS00061">
    <property type="entry name" value="ADH_SHORT"/>
    <property type="match status" value="1"/>
</dbReference>
<comment type="caution">
    <text evidence="4">The sequence shown here is derived from an EMBL/GenBank/DDBJ whole genome shotgun (WGS) entry which is preliminary data.</text>
</comment>
<gene>
    <name evidence="4" type="ORF">UCDDS831_g00421</name>
</gene>
<keyword evidence="2" id="KW-0521">NADP</keyword>
<dbReference type="Pfam" id="PF13561">
    <property type="entry name" value="adh_short_C2"/>
    <property type="match status" value="1"/>
</dbReference>
<accession>A0A0G2GYK6</accession>
<name>A0A0G2GYK6_9PEZI</name>
<keyword evidence="3" id="KW-0560">Oxidoreductase</keyword>
<evidence type="ECO:0000313" key="4">
    <source>
        <dbReference type="EMBL" id="KKY28238.1"/>
    </source>
</evidence>